<dbReference type="InterPro" id="IPR035901">
    <property type="entry name" value="GIY-YIG_endonuc_sf"/>
</dbReference>
<dbReference type="InterPro" id="IPR043502">
    <property type="entry name" value="DNA/RNA_pol_sf"/>
</dbReference>
<evidence type="ECO:0000259" key="2">
    <source>
        <dbReference type="PROSITE" id="PS50164"/>
    </source>
</evidence>
<evidence type="ECO:0008006" key="6">
    <source>
        <dbReference type="Google" id="ProtNLM"/>
    </source>
</evidence>
<dbReference type="SUPFAM" id="SSF56672">
    <property type="entry name" value="DNA/RNA polymerases"/>
    <property type="match status" value="1"/>
</dbReference>
<dbReference type="RefSeq" id="XP_050519699.1">
    <property type="nucleotide sequence ID" value="XM_050663742.1"/>
</dbReference>
<dbReference type="EnsemblMetazoa" id="XM_050641193.1">
    <property type="protein sequence ID" value="XP_050497150.1"/>
    <property type="gene ID" value="LOC126878457"/>
</dbReference>
<dbReference type="GeneID" id="126893482"/>
<dbReference type="RefSeq" id="XP_050497148.1">
    <property type="nucleotide sequence ID" value="XM_050641191.1"/>
</dbReference>
<dbReference type="RefSeq" id="XP_050519701.1">
    <property type="nucleotide sequence ID" value="XM_050663744.1"/>
</dbReference>
<feature type="coiled-coil region" evidence="1">
    <location>
        <begin position="89"/>
        <end position="116"/>
    </location>
</feature>
<dbReference type="InterPro" id="IPR000305">
    <property type="entry name" value="GIY-YIG_endonuc"/>
</dbReference>
<dbReference type="EnsemblMetazoa" id="XM_050641191.1">
    <property type="protein sequence ID" value="XP_050497148.1"/>
    <property type="gene ID" value="LOC126893482"/>
</dbReference>
<dbReference type="Gene3D" id="3.40.1440.10">
    <property type="entry name" value="GIY-YIG endonuclease"/>
    <property type="match status" value="1"/>
</dbReference>
<reference evidence="4" key="1">
    <citation type="submission" date="2025-05" db="UniProtKB">
        <authorList>
            <consortium name="EnsemblMetazoa"/>
        </authorList>
    </citation>
    <scope>IDENTIFICATION</scope>
</reference>
<dbReference type="SUPFAM" id="SSF82771">
    <property type="entry name" value="GIY-YIG endonuclease"/>
    <property type="match status" value="1"/>
</dbReference>
<dbReference type="Proteomes" id="UP001652700">
    <property type="component" value="Unplaced"/>
</dbReference>
<feature type="domain" description="Reverse transcriptase" evidence="3">
    <location>
        <begin position="328"/>
        <end position="583"/>
    </location>
</feature>
<dbReference type="EnsemblMetazoa" id="XM_050663744.1">
    <property type="protein sequence ID" value="XP_050519701.1"/>
    <property type="gene ID" value="LOC126893482"/>
</dbReference>
<dbReference type="EnsemblMetazoa" id="XM_050663742.1">
    <property type="protein sequence ID" value="XP_050519699.1"/>
    <property type="gene ID" value="LOC126893482"/>
</dbReference>
<dbReference type="RefSeq" id="XP_050519700.1">
    <property type="nucleotide sequence ID" value="XM_050663743.1"/>
</dbReference>
<dbReference type="PROSITE" id="PS50878">
    <property type="entry name" value="RT_POL"/>
    <property type="match status" value="1"/>
</dbReference>
<name>A0ABM5JGT0_DIAVI</name>
<dbReference type="PROSITE" id="PS50164">
    <property type="entry name" value="GIY_YIG"/>
    <property type="match status" value="1"/>
</dbReference>
<dbReference type="InterPro" id="IPR000477">
    <property type="entry name" value="RT_dom"/>
</dbReference>
<evidence type="ECO:0000256" key="1">
    <source>
        <dbReference type="SAM" id="Coils"/>
    </source>
</evidence>
<dbReference type="CDD" id="cd10442">
    <property type="entry name" value="GIY-YIG_PLEs"/>
    <property type="match status" value="1"/>
</dbReference>
<dbReference type="PANTHER" id="PTHR21301">
    <property type="entry name" value="REVERSE TRANSCRIPTASE"/>
    <property type="match status" value="1"/>
</dbReference>
<dbReference type="Pfam" id="PF01541">
    <property type="entry name" value="GIY-YIG"/>
    <property type="match status" value="1"/>
</dbReference>
<dbReference type="EnsemblMetazoa" id="XM_050663743.1">
    <property type="protein sequence ID" value="XP_050519700.1"/>
    <property type="gene ID" value="LOC126893482"/>
</dbReference>
<dbReference type="RefSeq" id="XP_050497150.1">
    <property type="nucleotide sequence ID" value="XM_050641193.1"/>
</dbReference>
<dbReference type="GeneID" id="126878457"/>
<protein>
    <recommendedName>
        <fullName evidence="6">Reverse transcriptase domain-containing protein</fullName>
    </recommendedName>
</protein>
<organism evidence="4 5">
    <name type="scientific">Diabrotica virgifera virgifera</name>
    <name type="common">western corn rootworm</name>
    <dbReference type="NCBI Taxonomy" id="50390"/>
    <lineage>
        <taxon>Eukaryota</taxon>
        <taxon>Metazoa</taxon>
        <taxon>Ecdysozoa</taxon>
        <taxon>Arthropoda</taxon>
        <taxon>Hexapoda</taxon>
        <taxon>Insecta</taxon>
        <taxon>Pterygota</taxon>
        <taxon>Neoptera</taxon>
        <taxon>Endopterygota</taxon>
        <taxon>Coleoptera</taxon>
        <taxon>Polyphaga</taxon>
        <taxon>Cucujiformia</taxon>
        <taxon>Chrysomeloidea</taxon>
        <taxon>Chrysomelidae</taxon>
        <taxon>Galerucinae</taxon>
        <taxon>Diabroticina</taxon>
        <taxon>Diabroticites</taxon>
        <taxon>Diabrotica</taxon>
    </lineage>
</organism>
<evidence type="ECO:0000313" key="5">
    <source>
        <dbReference type="Proteomes" id="UP001652700"/>
    </source>
</evidence>
<accession>A0ABM5JGT0</accession>
<dbReference type="Pfam" id="PF00078">
    <property type="entry name" value="RVT_1"/>
    <property type="match status" value="1"/>
</dbReference>
<keyword evidence="1" id="KW-0175">Coiled coil</keyword>
<feature type="domain" description="GIY-YIG" evidence="2">
    <location>
        <begin position="713"/>
        <end position="802"/>
    </location>
</feature>
<dbReference type="EnsemblMetazoa" id="XM_050641192.1">
    <property type="protein sequence ID" value="XP_050497149.1"/>
    <property type="gene ID" value="LOC126878457"/>
</dbReference>
<dbReference type="RefSeq" id="XP_050497149.1">
    <property type="nucleotide sequence ID" value="XM_050641192.1"/>
</dbReference>
<keyword evidence="5" id="KW-1185">Reference proteome</keyword>
<dbReference type="Pfam" id="PF26215">
    <property type="entry name" value="HTH_animal"/>
    <property type="match status" value="1"/>
</dbReference>
<proteinExistence type="predicted"/>
<dbReference type="InterPro" id="IPR058912">
    <property type="entry name" value="HTH_animal"/>
</dbReference>
<sequence length="834" mass="96225">MGFYQNIAYRYGDLAVRALKDWSKTKQKLAREYNKRCFLLRCRSSNISPTHIIHSTSSITKLLQRQDIQSNKDALQFTRLENRILNLEISNCIKVINNLESNLSKLKRDIIDFTSEFIFNNFSSKQQVLYNKTFHKTKLVNTNKYNRLFNQELNLKLKTKPGWIKNLSNVTLPDDISRFLSLGPKFSIEPIVGKDIPIRDMLADVETIMHSVTDAQLRDVLVAKSTYIITDYVHKNNSKSSFNFYRAMLHKTRKFLSENTNIIVMPSDKCNVTVVLEKQRYLDLCLELLNSDNIYERLNRDPTNTVQTKCNNLIKELCSSGQIDDDTKKKLTGYKGVIPKFYALPKIHKPQLSVRPIVACIGSPTNLLASFLTEILTNAYVSNEYDVKSSFDVFNSFNNYQLPEGYVIISLDVVSLFTNVHLDAALIAVENNWNFISSHCNIGLESFKKLISFLFNNTYFTFNNTVFRQTQGTPMGGTISPILACYVMDHLLDMVIPELSFYIPFVKKYVDDLILAIPSNRSAEILQVFNSYDPLLQFTIEHEDDLCSVPFLDTRFIRTHNNSLRIDWHRKPHSSGRFLNYWSYHRHSIKINLIKQMKARIIAISDPSCHQKNLRILSNLFIDNSYPKHLVTKILFSLTPDIIRHNDELQITVASGEQNANCLYTSLKYVKGITPRLARLFKDIPNLKIAFKTSLTSRSIFSKVKDKSDIRDCSNVVYQIPCNNCNLVYVGQTARNLGSRLVSHRSDSRLYPERSALAEHVNKEHHKMNYESVRVLASESNYTKRLFLEMAFISQNSNAMNKRSDINQLSSIYSYLLCLDNYPHFNDVFSTDSL</sequence>
<evidence type="ECO:0000313" key="4">
    <source>
        <dbReference type="EnsemblMetazoa" id="XP_050497150.1"/>
    </source>
</evidence>
<evidence type="ECO:0000259" key="3">
    <source>
        <dbReference type="PROSITE" id="PS50878"/>
    </source>
</evidence>
<dbReference type="PANTHER" id="PTHR21301:SF10">
    <property type="entry name" value="REVERSE TRANSCRIPTASE DOMAIN-CONTAINING PROTEIN"/>
    <property type="match status" value="1"/>
</dbReference>